<comment type="pathway">
    <text evidence="1">Pyrimidine metabolism; dTTP biosynthesis.</text>
</comment>
<dbReference type="NCBIfam" id="TIGR02170">
    <property type="entry name" value="thyX"/>
    <property type="match status" value="1"/>
</dbReference>
<dbReference type="GO" id="GO:0006231">
    <property type="term" value="P:dTMP biosynthetic process"/>
    <property type="evidence" value="ECO:0007669"/>
    <property type="project" value="UniProtKB-UniRule"/>
</dbReference>
<sequence>MIEISELSIKCLARPNFDEDSFLSFLDEQRLNWNRSSCTPGEELIEAAGRVCYMAFGAERQSGKDNRQYIKHLVDQGHESVLEHVNWTFLISGVSRAFTHQLVRHRVGFAYSQLSQQYHDESGASFVVPPEIARCPNLFNEWKKTIEQSLAFYKRLVYEINNDPLLCESSKKEKLRGLRSASRSILPNATETKIVVTANARALRHFFKMRGALEGDWEMRKISCALFDIVTKDVPAAFQDFKPEKMKDGSFKLVQL</sequence>
<protein>
    <recommendedName>
        <fullName evidence="1">Flavin-dependent thymidylate synthase</fullName>
        <shortName evidence="1">FDTS</shortName>
        <ecNumber evidence="1">2.1.1.148</ecNumber>
    </recommendedName>
    <alternativeName>
        <fullName evidence="1">FAD-dependent thymidylate synthase</fullName>
    </alternativeName>
    <alternativeName>
        <fullName evidence="1">Thymidylate synthase ThyX</fullName>
        <shortName evidence="1">TS</shortName>
        <shortName evidence="1">TSase</shortName>
    </alternativeName>
</protein>
<dbReference type="GO" id="GO:0050660">
    <property type="term" value="F:flavin adenine dinucleotide binding"/>
    <property type="evidence" value="ECO:0007669"/>
    <property type="project" value="UniProtKB-UniRule"/>
</dbReference>
<comment type="function">
    <text evidence="1">Catalyzes the reductive methylation of 2'-deoxyuridine-5'-monophosphate (dUMP) to 2'-deoxythymidine-5'-monophosphate (dTMP) while utilizing 5,10-methylenetetrahydrofolate (mTHF) as the methyl donor, and NADPH and FADH(2) as the reductant.</text>
</comment>
<dbReference type="CDD" id="cd20175">
    <property type="entry name" value="ThyX"/>
    <property type="match status" value="1"/>
</dbReference>
<dbReference type="GO" id="GO:0032259">
    <property type="term" value="P:methylation"/>
    <property type="evidence" value="ECO:0007669"/>
    <property type="project" value="UniProtKB-KW"/>
</dbReference>
<comment type="caution">
    <text evidence="2">The sequence shown here is derived from an EMBL/GenBank/DDBJ whole genome shotgun (WGS) entry which is preliminary data.</text>
</comment>
<keyword evidence="1" id="KW-0521">NADP</keyword>
<proteinExistence type="inferred from homology"/>
<organism evidence="2 3">
    <name type="scientific">Neiella litorisoli</name>
    <dbReference type="NCBI Taxonomy" id="2771431"/>
    <lineage>
        <taxon>Bacteria</taxon>
        <taxon>Pseudomonadati</taxon>
        <taxon>Pseudomonadota</taxon>
        <taxon>Gammaproteobacteria</taxon>
        <taxon>Alteromonadales</taxon>
        <taxon>Echinimonadaceae</taxon>
        <taxon>Neiella</taxon>
    </lineage>
</organism>
<comment type="caution">
    <text evidence="1">Lacks conserved residue(s) required for the propagation of feature annotation.</text>
</comment>
<keyword evidence="3" id="KW-1185">Reference proteome</keyword>
<name>A0A8J6QGX5_9GAMM</name>
<dbReference type="GO" id="GO:0004799">
    <property type="term" value="F:thymidylate synthase activity"/>
    <property type="evidence" value="ECO:0007669"/>
    <property type="project" value="TreeGrafter"/>
</dbReference>
<dbReference type="PANTHER" id="PTHR34934:SF1">
    <property type="entry name" value="FLAVIN-DEPENDENT THYMIDYLATE SYNTHASE"/>
    <property type="match status" value="1"/>
</dbReference>
<dbReference type="EC" id="2.1.1.148" evidence="1"/>
<feature type="active site" description="Involved in ionization of N3 of dUMP, leading to its activation" evidence="1">
    <location>
        <position position="210"/>
    </location>
</feature>
<keyword evidence="1" id="KW-0545">Nucleotide biosynthesis</keyword>
<feature type="binding site" evidence="1">
    <location>
        <position position="205"/>
    </location>
    <ligand>
        <name>FAD</name>
        <dbReference type="ChEBI" id="CHEBI:57692"/>
        <note>ligand shared between neighboring subunits</note>
    </ligand>
</feature>
<dbReference type="Pfam" id="PF02511">
    <property type="entry name" value="Thy1"/>
    <property type="match status" value="1"/>
</dbReference>
<accession>A0A8J6QGX5</accession>
<comment type="cofactor">
    <cofactor evidence="1">
        <name>FAD</name>
        <dbReference type="ChEBI" id="CHEBI:57692"/>
    </cofactor>
    <text evidence="1">Binds 4 FAD per tetramer. Each FAD binding site is formed by three monomers.</text>
</comment>
<dbReference type="InterPro" id="IPR003669">
    <property type="entry name" value="Thymidylate_synthase_ThyX"/>
</dbReference>
<dbReference type="EMBL" id="JACXAF010000008">
    <property type="protein sequence ID" value="MBD1389300.1"/>
    <property type="molecule type" value="Genomic_DNA"/>
</dbReference>
<dbReference type="RefSeq" id="WP_191144404.1">
    <property type="nucleotide sequence ID" value="NZ_JACXAF010000008.1"/>
</dbReference>
<feature type="binding site" evidence="1">
    <location>
        <position position="210"/>
    </location>
    <ligand>
        <name>dUMP</name>
        <dbReference type="ChEBI" id="CHEBI:246422"/>
        <note>ligand shared between dimeric partners</note>
    </ligand>
</feature>
<dbReference type="SUPFAM" id="SSF69796">
    <property type="entry name" value="Thymidylate synthase-complementing protein Thy1"/>
    <property type="match status" value="1"/>
</dbReference>
<dbReference type="GO" id="GO:0050797">
    <property type="term" value="F:thymidylate synthase (FAD) activity"/>
    <property type="evidence" value="ECO:0007669"/>
    <property type="project" value="UniProtKB-UniRule"/>
</dbReference>
<keyword evidence="1" id="KW-0274">FAD</keyword>
<feature type="binding site" evidence="1">
    <location>
        <position position="113"/>
    </location>
    <ligand>
        <name>FAD</name>
        <dbReference type="ChEBI" id="CHEBI:57692"/>
        <note>ligand shared between neighboring subunits</note>
    </ligand>
</feature>
<evidence type="ECO:0000256" key="1">
    <source>
        <dbReference type="HAMAP-Rule" id="MF_01408"/>
    </source>
</evidence>
<dbReference type="Proteomes" id="UP000638014">
    <property type="component" value="Unassembled WGS sequence"/>
</dbReference>
<dbReference type="UniPathway" id="UPA00575"/>
<dbReference type="GO" id="GO:0070402">
    <property type="term" value="F:NADPH binding"/>
    <property type="evidence" value="ECO:0007669"/>
    <property type="project" value="TreeGrafter"/>
</dbReference>
<feature type="binding site" evidence="1">
    <location>
        <begin position="104"/>
        <end position="106"/>
    </location>
    <ligand>
        <name>FAD</name>
        <dbReference type="ChEBI" id="CHEBI:57692"/>
        <note>ligand shared between neighboring subunits</note>
    </ligand>
</feature>
<evidence type="ECO:0000313" key="3">
    <source>
        <dbReference type="Proteomes" id="UP000638014"/>
    </source>
</evidence>
<feature type="binding site" description="in other chain" evidence="1">
    <location>
        <position position="183"/>
    </location>
    <ligand>
        <name>dUMP</name>
        <dbReference type="ChEBI" id="CHEBI:246422"/>
        <note>ligand shared between dimeric partners</note>
    </ligand>
</feature>
<keyword evidence="1 2" id="KW-0489">Methyltransferase</keyword>
<comment type="subunit">
    <text evidence="1">Homotetramer.</text>
</comment>
<dbReference type="Gene3D" id="3.30.70.3180">
    <property type="match status" value="2"/>
</dbReference>
<comment type="similarity">
    <text evidence="1">Belongs to the thymidylate synthase ThyX family.</text>
</comment>
<evidence type="ECO:0000313" key="2">
    <source>
        <dbReference type="EMBL" id="MBD1389300.1"/>
    </source>
</evidence>
<dbReference type="PROSITE" id="PS51331">
    <property type="entry name" value="THYX"/>
    <property type="match status" value="1"/>
</dbReference>
<keyword evidence="1 2" id="KW-0808">Transferase</keyword>
<keyword evidence="1" id="KW-0285">Flavoprotein</keyword>
<dbReference type="Gene3D" id="6.10.140.450">
    <property type="match status" value="1"/>
</dbReference>
<dbReference type="GO" id="GO:0006235">
    <property type="term" value="P:dTTP biosynthetic process"/>
    <property type="evidence" value="ECO:0007669"/>
    <property type="project" value="UniProtKB-UniRule"/>
</dbReference>
<dbReference type="PANTHER" id="PTHR34934">
    <property type="entry name" value="FLAVIN-DEPENDENT THYMIDYLATE SYNTHASE"/>
    <property type="match status" value="1"/>
</dbReference>
<dbReference type="AlphaFoldDB" id="A0A8J6QGX5"/>
<feature type="binding site" evidence="1">
    <location>
        <position position="80"/>
    </location>
    <ligand>
        <name>FAD</name>
        <dbReference type="ChEBI" id="CHEBI:57692"/>
        <note>ligand shared between neighboring subunits</note>
    </ligand>
</feature>
<reference evidence="2" key="1">
    <citation type="submission" date="2020-09" db="EMBL/GenBank/DDBJ databases">
        <title>A novel bacterium of genus Neiella, isolated from South China Sea.</title>
        <authorList>
            <person name="Huang H."/>
            <person name="Mo K."/>
            <person name="Hu Y."/>
        </authorList>
    </citation>
    <scope>NUCLEOTIDE SEQUENCE</scope>
    <source>
        <strain evidence="2">HB171785</strain>
    </source>
</reference>
<gene>
    <name evidence="1 2" type="primary">thyX</name>
    <name evidence="2" type="ORF">IC617_07675</name>
</gene>
<dbReference type="InterPro" id="IPR036098">
    <property type="entry name" value="Thymidylate_synthase_ThyX_sf"/>
</dbReference>
<comment type="catalytic activity">
    <reaction evidence="1">
        <text>dUMP + (6R)-5,10-methylene-5,6,7,8-tetrahydrofolate + NADPH + H(+) = dTMP + (6S)-5,6,7,8-tetrahydrofolate + NADP(+)</text>
        <dbReference type="Rhea" id="RHEA:29043"/>
        <dbReference type="ChEBI" id="CHEBI:15378"/>
        <dbReference type="ChEBI" id="CHEBI:15636"/>
        <dbReference type="ChEBI" id="CHEBI:57453"/>
        <dbReference type="ChEBI" id="CHEBI:57783"/>
        <dbReference type="ChEBI" id="CHEBI:58349"/>
        <dbReference type="ChEBI" id="CHEBI:63528"/>
        <dbReference type="ChEBI" id="CHEBI:246422"/>
        <dbReference type="EC" id="2.1.1.148"/>
    </reaction>
</comment>
<feature type="binding site" evidence="1">
    <location>
        <begin position="101"/>
        <end position="104"/>
    </location>
    <ligand>
        <name>dUMP</name>
        <dbReference type="ChEBI" id="CHEBI:246422"/>
        <note>ligand shared between dimeric partners</note>
    </ligand>
</feature>
<dbReference type="HAMAP" id="MF_01408">
    <property type="entry name" value="ThyX"/>
    <property type="match status" value="1"/>
</dbReference>
<feature type="binding site" evidence="1">
    <location>
        <begin position="199"/>
        <end position="201"/>
    </location>
    <ligand>
        <name>FAD</name>
        <dbReference type="ChEBI" id="CHEBI:57692"/>
        <note>ligand shared between neighboring subunits</note>
    </ligand>
</feature>